<organism evidence="1 2">
    <name type="scientific">Ganoderma sinense ZZ0214-1</name>
    <dbReference type="NCBI Taxonomy" id="1077348"/>
    <lineage>
        <taxon>Eukaryota</taxon>
        <taxon>Fungi</taxon>
        <taxon>Dikarya</taxon>
        <taxon>Basidiomycota</taxon>
        <taxon>Agaricomycotina</taxon>
        <taxon>Agaricomycetes</taxon>
        <taxon>Polyporales</taxon>
        <taxon>Polyporaceae</taxon>
        <taxon>Ganoderma</taxon>
    </lineage>
</organism>
<evidence type="ECO:0000313" key="2">
    <source>
        <dbReference type="Proteomes" id="UP000230002"/>
    </source>
</evidence>
<accession>A0A2G8SJ63</accession>
<dbReference type="EMBL" id="AYKW01000007">
    <property type="protein sequence ID" value="PIL33813.1"/>
    <property type="molecule type" value="Genomic_DNA"/>
</dbReference>
<comment type="caution">
    <text evidence="1">The sequence shown here is derived from an EMBL/GenBank/DDBJ whole genome shotgun (WGS) entry which is preliminary data.</text>
</comment>
<dbReference type="AlphaFoldDB" id="A0A2G8SJ63"/>
<name>A0A2G8SJ63_9APHY</name>
<gene>
    <name evidence="1" type="ORF">GSI_04438</name>
</gene>
<proteinExistence type="predicted"/>
<keyword evidence="2" id="KW-1185">Reference proteome</keyword>
<dbReference type="Proteomes" id="UP000230002">
    <property type="component" value="Unassembled WGS sequence"/>
</dbReference>
<sequence>MTPSIMAAWVMKSLFPSPSSSSSWSSATENRLPVRVARRGARRLMGVDGTPSTPDWTGVLGTASRAEMPSAWLWLAVSVRSGPCIWAWSLSAACCWRPATVESLSGPWTKS</sequence>
<protein>
    <submittedName>
        <fullName evidence="1">Uncharacterized protein</fullName>
    </submittedName>
</protein>
<evidence type="ECO:0000313" key="1">
    <source>
        <dbReference type="EMBL" id="PIL33813.1"/>
    </source>
</evidence>
<reference evidence="1 2" key="1">
    <citation type="journal article" date="2015" name="Sci. Rep.">
        <title>Chromosome-level genome map provides insights into diverse defense mechanisms in the medicinal fungus Ganoderma sinense.</title>
        <authorList>
            <person name="Zhu Y."/>
            <person name="Xu J."/>
            <person name="Sun C."/>
            <person name="Zhou S."/>
            <person name="Xu H."/>
            <person name="Nelson D.R."/>
            <person name="Qian J."/>
            <person name="Song J."/>
            <person name="Luo H."/>
            <person name="Xiang L."/>
            <person name="Li Y."/>
            <person name="Xu Z."/>
            <person name="Ji A."/>
            <person name="Wang L."/>
            <person name="Lu S."/>
            <person name="Hayward A."/>
            <person name="Sun W."/>
            <person name="Li X."/>
            <person name="Schwartz D.C."/>
            <person name="Wang Y."/>
            <person name="Chen S."/>
        </authorList>
    </citation>
    <scope>NUCLEOTIDE SEQUENCE [LARGE SCALE GENOMIC DNA]</scope>
    <source>
        <strain evidence="1 2">ZZ0214-1</strain>
    </source>
</reference>